<dbReference type="OrthoDB" id="19740at2759"/>
<feature type="compositionally biased region" description="Polar residues" evidence="1">
    <location>
        <begin position="257"/>
        <end position="266"/>
    </location>
</feature>
<dbReference type="GO" id="GO:0000812">
    <property type="term" value="C:Swr1 complex"/>
    <property type="evidence" value="ECO:0007669"/>
    <property type="project" value="TreeGrafter"/>
</dbReference>
<dbReference type="GO" id="GO:0035267">
    <property type="term" value="C:NuA4 histone acetyltransferase complex"/>
    <property type="evidence" value="ECO:0007669"/>
    <property type="project" value="InterPro"/>
</dbReference>
<feature type="region of interest" description="Disordered" evidence="1">
    <location>
        <begin position="244"/>
        <end position="266"/>
    </location>
</feature>
<reference evidence="2" key="1">
    <citation type="journal article" date="2020" name="Nat. Commun.">
        <title>Large-scale genome sequencing of mycorrhizal fungi provides insights into the early evolution of symbiotic traits.</title>
        <authorList>
            <person name="Miyauchi S."/>
            <person name="Kiss E."/>
            <person name="Kuo A."/>
            <person name="Drula E."/>
            <person name="Kohler A."/>
            <person name="Sanchez-Garcia M."/>
            <person name="Morin E."/>
            <person name="Andreopoulos B."/>
            <person name="Barry K.W."/>
            <person name="Bonito G."/>
            <person name="Buee M."/>
            <person name="Carver A."/>
            <person name="Chen C."/>
            <person name="Cichocki N."/>
            <person name="Clum A."/>
            <person name="Culley D."/>
            <person name="Crous P.W."/>
            <person name="Fauchery L."/>
            <person name="Girlanda M."/>
            <person name="Hayes R.D."/>
            <person name="Keri Z."/>
            <person name="LaButti K."/>
            <person name="Lipzen A."/>
            <person name="Lombard V."/>
            <person name="Magnuson J."/>
            <person name="Maillard F."/>
            <person name="Murat C."/>
            <person name="Nolan M."/>
            <person name="Ohm R.A."/>
            <person name="Pangilinan J."/>
            <person name="Pereira M.F."/>
            <person name="Perotto S."/>
            <person name="Peter M."/>
            <person name="Pfister S."/>
            <person name="Riley R."/>
            <person name="Sitrit Y."/>
            <person name="Stielow J.B."/>
            <person name="Szollosi G."/>
            <person name="Zifcakova L."/>
            <person name="Stursova M."/>
            <person name="Spatafora J.W."/>
            <person name="Tedersoo L."/>
            <person name="Vaario L.M."/>
            <person name="Yamada A."/>
            <person name="Yan M."/>
            <person name="Wang P."/>
            <person name="Xu J."/>
            <person name="Bruns T."/>
            <person name="Baldrian P."/>
            <person name="Vilgalys R."/>
            <person name="Dunand C."/>
            <person name="Henrissat B."/>
            <person name="Grigoriev I.V."/>
            <person name="Hibbett D."/>
            <person name="Nagy L.G."/>
            <person name="Martin F.M."/>
        </authorList>
    </citation>
    <scope>NUCLEOTIDE SEQUENCE</scope>
    <source>
        <strain evidence="2">UH-Tt-Lm1</strain>
    </source>
</reference>
<dbReference type="PANTHER" id="PTHR12855">
    <property type="entry name" value="DNA METHYLTRANSFERASE 1-ASSOCIATED PROTEIN 1 FAMILY MEMBER"/>
    <property type="match status" value="1"/>
</dbReference>
<dbReference type="AlphaFoldDB" id="A0A9P6H4N5"/>
<evidence type="ECO:0008006" key="4">
    <source>
        <dbReference type="Google" id="ProtNLM"/>
    </source>
</evidence>
<keyword evidence="3" id="KW-1185">Reference proteome</keyword>
<evidence type="ECO:0000256" key="1">
    <source>
        <dbReference type="SAM" id="MobiDB-lite"/>
    </source>
</evidence>
<dbReference type="GO" id="GO:0003714">
    <property type="term" value="F:transcription corepressor activity"/>
    <property type="evidence" value="ECO:0007669"/>
    <property type="project" value="TreeGrafter"/>
</dbReference>
<dbReference type="GO" id="GO:0000122">
    <property type="term" value="P:negative regulation of transcription by RNA polymerase II"/>
    <property type="evidence" value="ECO:0007669"/>
    <property type="project" value="TreeGrafter"/>
</dbReference>
<dbReference type="PANTHER" id="PTHR12855:SF10">
    <property type="entry name" value="DNA METHYLTRANSFERASE 1-ASSOCIATED PROTEIN 1"/>
    <property type="match status" value="1"/>
</dbReference>
<dbReference type="EMBL" id="WIUZ02000040">
    <property type="protein sequence ID" value="KAF9777413.1"/>
    <property type="molecule type" value="Genomic_DNA"/>
</dbReference>
<name>A0A9P6H4N5_9AGAM</name>
<feature type="region of interest" description="Disordered" evidence="1">
    <location>
        <begin position="396"/>
        <end position="419"/>
    </location>
</feature>
<feature type="region of interest" description="Disordered" evidence="1">
    <location>
        <begin position="1"/>
        <end position="33"/>
    </location>
</feature>
<accession>A0A9P6H4N5</accession>
<protein>
    <recommendedName>
        <fullName evidence="4">SWR1-complex protein 4</fullName>
    </recommendedName>
</protein>
<sequence>MTSAADIRSVLSVPEPTPGSSQQIKKPVATNKRPQGISRELYELIGDSVPSVVPQQSKARLKLKPNLGSGPPRSRWEWREFRNGARTDGLRLSHWLKAGADPDAEDYDSRFLVIHDRYEFPGGVLRSLEDLKDRNRPWNGDESSRSKILDYWPLRKKADIIHTERSSPENNTSAASKTVHQKQIAEEEALYLELKRLEQTERQFKKDRDDLLRTLLGIESGLSDIQLSDDSTLHGLNTMPEIKKSKKRIGSSMEIDSPSTPSNSMIQQRRIPIVKNAAFDAQHCITRIDLPQTTVTKSSHQAAALRSYKIPTPKQAVATKVAQTLSEHGVNSSRLVMPTRENLLHLESLIEATTAVVGRPRRMWIGLNKISGFMKAKVLRRDGSLVEREAVADDDDVGIHSGRGARKKNRRATTSTHATGRHSMFVEAASVAEVGQVPGALARSAGIHKAQVRIKP</sequence>
<reference evidence="2" key="2">
    <citation type="submission" date="2020-11" db="EMBL/GenBank/DDBJ databases">
        <authorList>
            <consortium name="DOE Joint Genome Institute"/>
            <person name="Kuo A."/>
            <person name="Miyauchi S."/>
            <person name="Kiss E."/>
            <person name="Drula E."/>
            <person name="Kohler A."/>
            <person name="Sanchez-Garcia M."/>
            <person name="Andreopoulos B."/>
            <person name="Barry K.W."/>
            <person name="Bonito G."/>
            <person name="Buee M."/>
            <person name="Carver A."/>
            <person name="Chen C."/>
            <person name="Cichocki N."/>
            <person name="Clum A."/>
            <person name="Culley D."/>
            <person name="Crous P.W."/>
            <person name="Fauchery L."/>
            <person name="Girlanda M."/>
            <person name="Hayes R."/>
            <person name="Keri Z."/>
            <person name="Labutti K."/>
            <person name="Lipzen A."/>
            <person name="Lombard V."/>
            <person name="Magnuson J."/>
            <person name="Maillard F."/>
            <person name="Morin E."/>
            <person name="Murat C."/>
            <person name="Nolan M."/>
            <person name="Ohm R."/>
            <person name="Pangilinan J."/>
            <person name="Pereira M."/>
            <person name="Perotto S."/>
            <person name="Peter M."/>
            <person name="Riley R."/>
            <person name="Sitrit Y."/>
            <person name="Stielow B."/>
            <person name="Szollosi G."/>
            <person name="Zifcakova L."/>
            <person name="Stursova M."/>
            <person name="Spatafora J.W."/>
            <person name="Tedersoo L."/>
            <person name="Vaario L.-M."/>
            <person name="Yamada A."/>
            <person name="Yan M."/>
            <person name="Wang P."/>
            <person name="Xu J."/>
            <person name="Bruns T."/>
            <person name="Baldrian P."/>
            <person name="Vilgalys R."/>
            <person name="Henrissat B."/>
            <person name="Grigoriev I.V."/>
            <person name="Hibbett D."/>
            <person name="Nagy L.G."/>
            <person name="Martin F.M."/>
        </authorList>
    </citation>
    <scope>NUCLEOTIDE SEQUENCE</scope>
    <source>
        <strain evidence="2">UH-Tt-Lm1</strain>
    </source>
</reference>
<gene>
    <name evidence="2" type="ORF">BJ322DRAFT_1102345</name>
</gene>
<comment type="caution">
    <text evidence="2">The sequence shown here is derived from an EMBL/GenBank/DDBJ whole genome shotgun (WGS) entry which is preliminary data.</text>
</comment>
<evidence type="ECO:0000313" key="2">
    <source>
        <dbReference type="EMBL" id="KAF9777413.1"/>
    </source>
</evidence>
<dbReference type="GO" id="GO:0006281">
    <property type="term" value="P:DNA repair"/>
    <property type="evidence" value="ECO:0007669"/>
    <property type="project" value="InterPro"/>
</dbReference>
<proteinExistence type="predicted"/>
<organism evidence="2 3">
    <name type="scientific">Thelephora terrestris</name>
    <dbReference type="NCBI Taxonomy" id="56493"/>
    <lineage>
        <taxon>Eukaryota</taxon>
        <taxon>Fungi</taxon>
        <taxon>Dikarya</taxon>
        <taxon>Basidiomycota</taxon>
        <taxon>Agaricomycotina</taxon>
        <taxon>Agaricomycetes</taxon>
        <taxon>Thelephorales</taxon>
        <taxon>Thelephoraceae</taxon>
        <taxon>Thelephora</taxon>
    </lineage>
</organism>
<dbReference type="InterPro" id="IPR027109">
    <property type="entry name" value="Swc4/Dmap1"/>
</dbReference>
<dbReference type="Proteomes" id="UP000736335">
    <property type="component" value="Unassembled WGS sequence"/>
</dbReference>
<evidence type="ECO:0000313" key="3">
    <source>
        <dbReference type="Proteomes" id="UP000736335"/>
    </source>
</evidence>
<dbReference type="GO" id="GO:0006338">
    <property type="term" value="P:chromatin remodeling"/>
    <property type="evidence" value="ECO:0007669"/>
    <property type="project" value="InterPro"/>
</dbReference>